<keyword evidence="4 6" id="KW-0472">Membrane</keyword>
<evidence type="ECO:0000256" key="1">
    <source>
        <dbReference type="ARBA" id="ARBA00004141"/>
    </source>
</evidence>
<feature type="compositionally biased region" description="Basic and acidic residues" evidence="5">
    <location>
        <begin position="67"/>
        <end position="79"/>
    </location>
</feature>
<dbReference type="CDD" id="cd17323">
    <property type="entry name" value="MFS_Tpo1_MDR_like"/>
    <property type="match status" value="1"/>
</dbReference>
<dbReference type="InterPro" id="IPR036259">
    <property type="entry name" value="MFS_trans_sf"/>
</dbReference>
<accession>A0A9N9M0T5</accession>
<feature type="transmembrane region" description="Helical" evidence="6">
    <location>
        <begin position="478"/>
        <end position="500"/>
    </location>
</feature>
<dbReference type="Proteomes" id="UP000701801">
    <property type="component" value="Unassembled WGS sequence"/>
</dbReference>
<evidence type="ECO:0008006" key="9">
    <source>
        <dbReference type="Google" id="ProtNLM"/>
    </source>
</evidence>
<dbReference type="Pfam" id="PF07690">
    <property type="entry name" value="MFS_1"/>
    <property type="match status" value="1"/>
</dbReference>
<feature type="transmembrane region" description="Helical" evidence="6">
    <location>
        <begin position="296"/>
        <end position="313"/>
    </location>
</feature>
<dbReference type="InterPro" id="IPR011701">
    <property type="entry name" value="MFS"/>
</dbReference>
<dbReference type="FunFam" id="1.20.1250.20:FF:000011">
    <property type="entry name" value="MFS multidrug transporter, putative"/>
    <property type="match status" value="1"/>
</dbReference>
<dbReference type="GO" id="GO:0005886">
    <property type="term" value="C:plasma membrane"/>
    <property type="evidence" value="ECO:0007669"/>
    <property type="project" value="TreeGrafter"/>
</dbReference>
<evidence type="ECO:0000256" key="3">
    <source>
        <dbReference type="ARBA" id="ARBA00022989"/>
    </source>
</evidence>
<comment type="subcellular location">
    <subcellularLocation>
        <location evidence="1">Membrane</location>
        <topology evidence="1">Multi-pass membrane protein</topology>
    </subcellularLocation>
</comment>
<feature type="non-terminal residue" evidence="7">
    <location>
        <position position="1"/>
    </location>
</feature>
<keyword evidence="2 6" id="KW-0812">Transmembrane</keyword>
<feature type="transmembrane region" description="Helical" evidence="6">
    <location>
        <begin position="263"/>
        <end position="289"/>
    </location>
</feature>
<evidence type="ECO:0000256" key="6">
    <source>
        <dbReference type="SAM" id="Phobius"/>
    </source>
</evidence>
<dbReference type="PANTHER" id="PTHR23502">
    <property type="entry name" value="MAJOR FACILITATOR SUPERFAMILY"/>
    <property type="match status" value="1"/>
</dbReference>
<feature type="transmembrane region" description="Helical" evidence="6">
    <location>
        <begin position="182"/>
        <end position="199"/>
    </location>
</feature>
<name>A0A9N9M0T5_9HELO</name>
<evidence type="ECO:0000256" key="2">
    <source>
        <dbReference type="ARBA" id="ARBA00022692"/>
    </source>
</evidence>
<protein>
    <recommendedName>
        <fullName evidence="9">Major facilitator superfamily (MFS) profile domain-containing protein</fullName>
    </recommendedName>
</protein>
<feature type="transmembrane region" description="Helical" evidence="6">
    <location>
        <begin position="536"/>
        <end position="562"/>
    </location>
</feature>
<evidence type="ECO:0000313" key="8">
    <source>
        <dbReference type="Proteomes" id="UP000701801"/>
    </source>
</evidence>
<feature type="transmembrane region" description="Helical" evidence="6">
    <location>
        <begin position="229"/>
        <end position="251"/>
    </location>
</feature>
<dbReference type="GO" id="GO:0022857">
    <property type="term" value="F:transmembrane transporter activity"/>
    <property type="evidence" value="ECO:0007669"/>
    <property type="project" value="InterPro"/>
</dbReference>
<comment type="caution">
    <text evidence="7">The sequence shown here is derived from an EMBL/GenBank/DDBJ whole genome shotgun (WGS) entry which is preliminary data.</text>
</comment>
<dbReference type="OrthoDB" id="9986881at2759"/>
<proteinExistence type="predicted"/>
<keyword evidence="8" id="KW-1185">Reference proteome</keyword>
<feature type="region of interest" description="Disordered" evidence="5">
    <location>
        <begin position="41"/>
        <end position="106"/>
    </location>
</feature>
<evidence type="ECO:0000256" key="5">
    <source>
        <dbReference type="SAM" id="MobiDB-lite"/>
    </source>
</evidence>
<feature type="transmembrane region" description="Helical" evidence="6">
    <location>
        <begin position="506"/>
        <end position="529"/>
    </location>
</feature>
<organism evidence="7 8">
    <name type="scientific">Hymenoscyphus albidus</name>
    <dbReference type="NCBI Taxonomy" id="595503"/>
    <lineage>
        <taxon>Eukaryota</taxon>
        <taxon>Fungi</taxon>
        <taxon>Dikarya</taxon>
        <taxon>Ascomycota</taxon>
        <taxon>Pezizomycotina</taxon>
        <taxon>Leotiomycetes</taxon>
        <taxon>Helotiales</taxon>
        <taxon>Helotiaceae</taxon>
        <taxon>Hymenoscyphus</taxon>
    </lineage>
</organism>
<dbReference type="EMBL" id="CAJVRM010000551">
    <property type="protein sequence ID" value="CAG8982014.1"/>
    <property type="molecule type" value="Genomic_DNA"/>
</dbReference>
<evidence type="ECO:0000313" key="7">
    <source>
        <dbReference type="EMBL" id="CAG8982014.1"/>
    </source>
</evidence>
<reference evidence="7" key="1">
    <citation type="submission" date="2021-07" db="EMBL/GenBank/DDBJ databases">
        <authorList>
            <person name="Durling M."/>
        </authorList>
    </citation>
    <scope>NUCLEOTIDE SEQUENCE</scope>
</reference>
<feature type="compositionally biased region" description="Low complexity" evidence="5">
    <location>
        <begin position="80"/>
        <end position="98"/>
    </location>
</feature>
<feature type="transmembrane region" description="Helical" evidence="6">
    <location>
        <begin position="407"/>
        <end position="425"/>
    </location>
</feature>
<sequence length="577" mass="63020">RKGFDIDIFFTSSNLGNTVSLEAISTFISLSSPIPVLRKMVSTKTSPAPSAPSSPSITPNNTSTTAHDLEKQITEKEATQRPTPGTRTTSSVRVTRTQSLTNRGSYRNQFTHPLSRVKTTEAEIVDFDGEDDPYRPINWPFRKKVVTTLLYGLTTMGSTWASSVYAPGVTQISNEYGVSQEVGLLGISFLLLGFGFGPYGRKPAVLAPYFIAACFSFATATGKDIQTILITRFFTGLFGSAPVTNTGGVLGDTWSPEQRGMAIVGYAFAVVGGPTWGPIAGGAIVSSYLRWRWTKYIAGIMMLFFLFLDLLILDESYPPMLLVFKARRLRHETGNWALHAKHEEWDVSLKELCNKFLLTPFRLLATPICFCVALYARFVYGILYLCLAAIPIQFADGRGWGPVTSELPFLALLGGVVLGGGANIYNNKFYMQKFHANNDTPLPEARLPPMMAGSLSFSAGLFIFGFTSSHNITPVAPLIGLLLMGFGFFTIFQAALNYLIDTFTRYSASAIAANTFLRSIFAASFPLFVKSMFGGLGFGGACAVLGGVSCVLIPVPWVFYVYGRGIRGLGRWTREVM</sequence>
<keyword evidence="3 6" id="KW-1133">Transmembrane helix</keyword>
<dbReference type="Gene3D" id="1.20.1250.20">
    <property type="entry name" value="MFS general substrate transporter like domains"/>
    <property type="match status" value="1"/>
</dbReference>
<gene>
    <name evidence="7" type="ORF">HYALB_00004883</name>
</gene>
<dbReference type="AlphaFoldDB" id="A0A9N9M0T5"/>
<dbReference type="PANTHER" id="PTHR23502:SF59">
    <property type="entry name" value="MULTIDRUG TRANSPORTER, PUTATIVE (AFU_ORTHOLOGUE AFUA_1G10370)-RELATED"/>
    <property type="match status" value="1"/>
</dbReference>
<feature type="non-terminal residue" evidence="7">
    <location>
        <position position="577"/>
    </location>
</feature>
<dbReference type="SUPFAM" id="SSF103473">
    <property type="entry name" value="MFS general substrate transporter"/>
    <property type="match status" value="1"/>
</dbReference>
<feature type="compositionally biased region" description="Low complexity" evidence="5">
    <location>
        <begin position="42"/>
        <end position="66"/>
    </location>
</feature>
<feature type="transmembrane region" description="Helical" evidence="6">
    <location>
        <begin position="364"/>
        <end position="387"/>
    </location>
</feature>
<feature type="transmembrane region" description="Helical" evidence="6">
    <location>
        <begin position="445"/>
        <end position="466"/>
    </location>
</feature>
<feature type="transmembrane region" description="Helical" evidence="6">
    <location>
        <begin position="205"/>
        <end position="222"/>
    </location>
</feature>
<evidence type="ECO:0000256" key="4">
    <source>
        <dbReference type="ARBA" id="ARBA00023136"/>
    </source>
</evidence>